<evidence type="ECO:0000256" key="4">
    <source>
        <dbReference type="ARBA" id="ARBA00022691"/>
    </source>
</evidence>
<dbReference type="InterPro" id="IPR006027">
    <property type="entry name" value="NusB_RsmB_TIM44"/>
</dbReference>
<dbReference type="AlphaFoldDB" id="A0A3N4H475"/>
<evidence type="ECO:0000256" key="1">
    <source>
        <dbReference type="ARBA" id="ARBA00007494"/>
    </source>
</evidence>
<gene>
    <name evidence="10" type="ORF">EF294_00920</name>
</gene>
<dbReference type="Pfam" id="PF01189">
    <property type="entry name" value="Methyltr_RsmB-F"/>
    <property type="match status" value="1"/>
</dbReference>
<dbReference type="GO" id="GO:0008173">
    <property type="term" value="F:RNA methyltransferase activity"/>
    <property type="evidence" value="ECO:0007669"/>
    <property type="project" value="InterPro"/>
</dbReference>
<keyword evidence="5 7" id="KW-0694">RNA-binding</keyword>
<dbReference type="InterPro" id="IPR018314">
    <property type="entry name" value="RsmB/NOL1/NOP2-like_CS"/>
</dbReference>
<dbReference type="PANTHER" id="PTHR22807:SF53">
    <property type="entry name" value="RIBOSOMAL RNA SMALL SUBUNIT METHYLTRANSFERASE B-RELATED"/>
    <property type="match status" value="1"/>
</dbReference>
<feature type="binding site" evidence="7">
    <location>
        <position position="338"/>
    </location>
    <ligand>
        <name>S-adenosyl-L-methionine</name>
        <dbReference type="ChEBI" id="CHEBI:59789"/>
    </ligand>
</feature>
<keyword evidence="3 7" id="KW-0808">Transferase</keyword>
<accession>A0A3N4H475</accession>
<dbReference type="InterPro" id="IPR023267">
    <property type="entry name" value="RCMT"/>
</dbReference>
<feature type="binding site" evidence="7">
    <location>
        <position position="382"/>
    </location>
    <ligand>
        <name>S-adenosyl-L-methionine</name>
        <dbReference type="ChEBI" id="CHEBI:59789"/>
    </ligand>
</feature>
<dbReference type="OrthoDB" id="9810297at2"/>
<feature type="compositionally biased region" description="Basic and acidic residues" evidence="8">
    <location>
        <begin position="1"/>
        <end position="30"/>
    </location>
</feature>
<organism evidence="10 11">
    <name type="scientific">Gordonia oryzae</name>
    <dbReference type="NCBI Taxonomy" id="2487349"/>
    <lineage>
        <taxon>Bacteria</taxon>
        <taxon>Bacillati</taxon>
        <taxon>Actinomycetota</taxon>
        <taxon>Actinomycetes</taxon>
        <taxon>Mycobacteriales</taxon>
        <taxon>Gordoniaceae</taxon>
        <taxon>Gordonia</taxon>
    </lineage>
</organism>
<dbReference type="PRINTS" id="PR02008">
    <property type="entry name" value="RCMTFAMILY"/>
</dbReference>
<evidence type="ECO:0000256" key="8">
    <source>
        <dbReference type="SAM" id="MobiDB-lite"/>
    </source>
</evidence>
<feature type="binding site" evidence="7">
    <location>
        <position position="362"/>
    </location>
    <ligand>
        <name>S-adenosyl-L-methionine</name>
        <dbReference type="ChEBI" id="CHEBI:59789"/>
    </ligand>
</feature>
<evidence type="ECO:0000256" key="6">
    <source>
        <dbReference type="ARBA" id="ARBA00059465"/>
    </source>
</evidence>
<dbReference type="CDD" id="cd02440">
    <property type="entry name" value="AdoMet_MTases"/>
    <property type="match status" value="1"/>
</dbReference>
<dbReference type="RefSeq" id="WP_123925139.1">
    <property type="nucleotide sequence ID" value="NZ_JBPSDP010000002.1"/>
</dbReference>
<dbReference type="Pfam" id="PF01029">
    <property type="entry name" value="NusB"/>
    <property type="match status" value="1"/>
</dbReference>
<comment type="similarity">
    <text evidence="1 7">Belongs to the class I-like SAM-binding methyltransferase superfamily. RsmB/NOP family.</text>
</comment>
<evidence type="ECO:0000256" key="2">
    <source>
        <dbReference type="ARBA" id="ARBA00022603"/>
    </source>
</evidence>
<dbReference type="GO" id="GO:0001510">
    <property type="term" value="P:RNA methylation"/>
    <property type="evidence" value="ECO:0007669"/>
    <property type="project" value="InterPro"/>
</dbReference>
<keyword evidence="4 7" id="KW-0949">S-adenosyl-L-methionine</keyword>
<comment type="caution">
    <text evidence="10">The sequence shown here is derived from an EMBL/GenBank/DDBJ whole genome shotgun (WGS) entry which is preliminary data.</text>
</comment>
<dbReference type="PANTHER" id="PTHR22807">
    <property type="entry name" value="NOP2 YEAST -RELATED NOL1/NOP2/FMU SUN DOMAIN-CONTAINING"/>
    <property type="match status" value="1"/>
</dbReference>
<dbReference type="PROSITE" id="PS01153">
    <property type="entry name" value="NOL1_NOP2_SUN"/>
    <property type="match status" value="1"/>
</dbReference>
<dbReference type="GO" id="GO:0006355">
    <property type="term" value="P:regulation of DNA-templated transcription"/>
    <property type="evidence" value="ECO:0007669"/>
    <property type="project" value="InterPro"/>
</dbReference>
<dbReference type="FunFam" id="3.40.50.150:FF:000257">
    <property type="entry name" value="16S rRNA methyltransferase"/>
    <property type="match status" value="1"/>
</dbReference>
<sequence length="496" mass="53354">MSRPRGDRDGTNRSGSNRDRSNRSGTDRSNHRSGPGRGSRNDPKVRDKAVDPVRETARDVLRAVRERDAYANLVLPKMLRERHISGRDAALATELTYGAARAQGILDAVIAAAANRPVDEIDGRLIDVLRLGAYQLLRTRVGAHAAVDTSVDLVRSESGIGPAGFVNAVLRKVSQRDEELWVDQLAPSMADDLVGHLAFRYAHPRWIAEVFYDALGGSFGQLQAALAADDERPPVHLVARPGFITAEELALTSGGEVGRYSPYCVYLPGGDPGDVEAIRQGYAGVQDEGSQLVARAVTVADIGTDGGRWLDMCAGPGGKAALIGALADIDNAHLDAIEVSEHRADLIRGVVRDLPVDVHVADARDVTAHTGLEPGFDRILLDAPCTGLGSLRRRPEARWRRQPTDVPELVALQRELLTEALRLVRPGGVVLYSTCSPHPAETTDLVSSVLESVTAARQLDARPIVGATELGEGPHVQLWPHIHGTDAMFLAALTRS</sequence>
<dbReference type="PROSITE" id="PS51686">
    <property type="entry name" value="SAM_MT_RSMB_NOP"/>
    <property type="match status" value="1"/>
</dbReference>
<comment type="function">
    <text evidence="6">May act as RNA methyltransferase.</text>
</comment>
<proteinExistence type="inferred from homology"/>
<feature type="binding site" evidence="7">
    <location>
        <begin position="313"/>
        <end position="319"/>
    </location>
    <ligand>
        <name>S-adenosyl-L-methionine</name>
        <dbReference type="ChEBI" id="CHEBI:59789"/>
    </ligand>
</feature>
<dbReference type="EMBL" id="RKMH01000001">
    <property type="protein sequence ID" value="RPA66181.1"/>
    <property type="molecule type" value="Genomic_DNA"/>
</dbReference>
<feature type="active site" description="Nucleophile" evidence="7">
    <location>
        <position position="435"/>
    </location>
</feature>
<keyword evidence="11" id="KW-1185">Reference proteome</keyword>
<protein>
    <submittedName>
        <fullName evidence="10">rRNA small subunit methyltransferase B</fullName>
    </submittedName>
</protein>
<evidence type="ECO:0000256" key="3">
    <source>
        <dbReference type="ARBA" id="ARBA00022679"/>
    </source>
</evidence>
<dbReference type="GO" id="GO:0003723">
    <property type="term" value="F:RNA binding"/>
    <property type="evidence" value="ECO:0007669"/>
    <property type="project" value="UniProtKB-UniRule"/>
</dbReference>
<evidence type="ECO:0000313" key="10">
    <source>
        <dbReference type="EMBL" id="RPA66181.1"/>
    </source>
</evidence>
<dbReference type="SUPFAM" id="SSF53335">
    <property type="entry name" value="S-adenosyl-L-methionine-dependent methyltransferases"/>
    <property type="match status" value="1"/>
</dbReference>
<feature type="region of interest" description="Disordered" evidence="8">
    <location>
        <begin position="1"/>
        <end position="53"/>
    </location>
</feature>
<evidence type="ECO:0000256" key="5">
    <source>
        <dbReference type="ARBA" id="ARBA00022884"/>
    </source>
</evidence>
<dbReference type="Gene3D" id="1.10.940.10">
    <property type="entry name" value="NusB-like"/>
    <property type="match status" value="1"/>
</dbReference>
<feature type="compositionally biased region" description="Basic and acidic residues" evidence="8">
    <location>
        <begin position="39"/>
        <end position="53"/>
    </location>
</feature>
<dbReference type="Gene3D" id="3.40.50.150">
    <property type="entry name" value="Vaccinia Virus protein VP39"/>
    <property type="match status" value="1"/>
</dbReference>
<dbReference type="InterPro" id="IPR001678">
    <property type="entry name" value="MeTrfase_RsmB-F_NOP2_dom"/>
</dbReference>
<evidence type="ECO:0000313" key="11">
    <source>
        <dbReference type="Proteomes" id="UP000267536"/>
    </source>
</evidence>
<dbReference type="Proteomes" id="UP000267536">
    <property type="component" value="Unassembled WGS sequence"/>
</dbReference>
<dbReference type="InterPro" id="IPR029063">
    <property type="entry name" value="SAM-dependent_MTases_sf"/>
</dbReference>
<evidence type="ECO:0000256" key="7">
    <source>
        <dbReference type="PROSITE-ProRule" id="PRU01023"/>
    </source>
</evidence>
<dbReference type="SUPFAM" id="SSF48013">
    <property type="entry name" value="NusB-like"/>
    <property type="match status" value="1"/>
</dbReference>
<keyword evidence="2 7" id="KW-0489">Methyltransferase</keyword>
<dbReference type="InterPro" id="IPR035926">
    <property type="entry name" value="NusB-like_sf"/>
</dbReference>
<evidence type="ECO:0000259" key="9">
    <source>
        <dbReference type="PROSITE" id="PS51686"/>
    </source>
</evidence>
<dbReference type="InterPro" id="IPR049560">
    <property type="entry name" value="MeTrfase_RsmB-F_NOP2_cat"/>
</dbReference>
<reference evidence="10 11" key="1">
    <citation type="submission" date="2018-11" db="EMBL/GenBank/DDBJ databases">
        <title>Draft genome sequence of Gordonia sp. RS15-1S isolated from rice stems.</title>
        <authorList>
            <person name="Muangham S."/>
        </authorList>
    </citation>
    <scope>NUCLEOTIDE SEQUENCE [LARGE SCALE GENOMIC DNA]</scope>
    <source>
        <strain evidence="10 11">RS15-1S</strain>
    </source>
</reference>
<feature type="domain" description="SAM-dependent MTase RsmB/NOP-type" evidence="9">
    <location>
        <begin position="211"/>
        <end position="496"/>
    </location>
</feature>
<name>A0A3N4H475_9ACTN</name>